<dbReference type="GO" id="GO:0045892">
    <property type="term" value="P:negative regulation of DNA-templated transcription"/>
    <property type="evidence" value="ECO:0007669"/>
    <property type="project" value="InterPro"/>
</dbReference>
<proteinExistence type="predicted"/>
<dbReference type="PRINTS" id="PR00455">
    <property type="entry name" value="HTHTETR"/>
</dbReference>
<dbReference type="NCBIfam" id="NF011584">
    <property type="entry name" value="PRK15008.1"/>
    <property type="match status" value="1"/>
</dbReference>
<accession>A0A136A0K8</accession>
<dbReference type="SUPFAM" id="SSF48498">
    <property type="entry name" value="Tetracyclin repressor-like, C-terminal domain"/>
    <property type="match status" value="1"/>
</dbReference>
<dbReference type="InterPro" id="IPR050109">
    <property type="entry name" value="HTH-type_TetR-like_transc_reg"/>
</dbReference>
<dbReference type="Proteomes" id="UP000070299">
    <property type="component" value="Unassembled WGS sequence"/>
</dbReference>
<keyword evidence="1 2" id="KW-0238">DNA-binding</keyword>
<sequence>MTITPHRSKPATKSKINKQKPIRTFSASALKRRSKAKESKRKVIMHAALDLFSRSGVHGTSVEQVAALAEVSKTNLLYYFNSKEQLYIEVLQQLLDVWLLPLQGFSVEQDPIVAITDYIRVKLELSRDNPAESRLFCMEIIQGAPLLLKELESPLKNLVESKVEVINSWITEGKLAPIDPYHLIFTIWATTQHYADFRVQVEAVSGKNLNDPEFFAQTLHNIQNIVLNGVSPR</sequence>
<comment type="caution">
    <text evidence="4">The sequence shown here is derived from an EMBL/GenBank/DDBJ whole genome shotgun (WGS) entry which is preliminary data.</text>
</comment>
<dbReference type="OrthoDB" id="6860332at2"/>
<dbReference type="RefSeq" id="WP_068375500.1">
    <property type="nucleotide sequence ID" value="NZ_LSNE01000005.1"/>
</dbReference>
<dbReference type="SUPFAM" id="SSF46689">
    <property type="entry name" value="Homeodomain-like"/>
    <property type="match status" value="1"/>
</dbReference>
<feature type="domain" description="HTH tetR-type" evidence="3">
    <location>
        <begin position="38"/>
        <end position="98"/>
    </location>
</feature>
<evidence type="ECO:0000313" key="4">
    <source>
        <dbReference type="EMBL" id="KXI28779.1"/>
    </source>
</evidence>
<name>A0A136A0K8_9ALTE</name>
<dbReference type="InterPro" id="IPR009057">
    <property type="entry name" value="Homeodomain-like_sf"/>
</dbReference>
<gene>
    <name evidence="4" type="ORF">AX660_11240</name>
</gene>
<dbReference type="InterPro" id="IPR036271">
    <property type="entry name" value="Tet_transcr_reg_TetR-rel_C_sf"/>
</dbReference>
<dbReference type="STRING" id="1799789.AX660_11240"/>
<dbReference type="Pfam" id="PF00440">
    <property type="entry name" value="TetR_N"/>
    <property type="match status" value="1"/>
</dbReference>
<dbReference type="Pfam" id="PF08362">
    <property type="entry name" value="TetR_C_3"/>
    <property type="match status" value="1"/>
</dbReference>
<feature type="DNA-binding region" description="H-T-H motif" evidence="2">
    <location>
        <begin position="61"/>
        <end position="80"/>
    </location>
</feature>
<dbReference type="PANTHER" id="PTHR30328">
    <property type="entry name" value="TRANSCRIPTIONAL REPRESSOR"/>
    <property type="match status" value="1"/>
</dbReference>
<keyword evidence="5" id="KW-1185">Reference proteome</keyword>
<evidence type="ECO:0000313" key="5">
    <source>
        <dbReference type="Proteomes" id="UP000070299"/>
    </source>
</evidence>
<dbReference type="GO" id="GO:0003677">
    <property type="term" value="F:DNA binding"/>
    <property type="evidence" value="ECO:0007669"/>
    <property type="project" value="UniProtKB-UniRule"/>
</dbReference>
<dbReference type="PROSITE" id="PS50977">
    <property type="entry name" value="HTH_TETR_2"/>
    <property type="match status" value="1"/>
</dbReference>
<dbReference type="PANTHER" id="PTHR30328:SF54">
    <property type="entry name" value="HTH-TYPE TRANSCRIPTIONAL REPRESSOR SCO4008"/>
    <property type="match status" value="1"/>
</dbReference>
<dbReference type="AlphaFoldDB" id="A0A136A0K8"/>
<reference evidence="5" key="1">
    <citation type="submission" date="2016-02" db="EMBL/GenBank/DDBJ databases">
        <authorList>
            <person name="Schultz-Johansen M."/>
            <person name="Glaring M.A."/>
            <person name="Bech P.K."/>
            <person name="Stougaard P."/>
        </authorList>
    </citation>
    <scope>NUCLEOTIDE SEQUENCE [LARGE SCALE GENOMIC DNA]</scope>
    <source>
        <strain evidence="5">S66</strain>
    </source>
</reference>
<organism evidence="4 5">
    <name type="scientific">Paraglaciecola hydrolytica</name>
    <dbReference type="NCBI Taxonomy" id="1799789"/>
    <lineage>
        <taxon>Bacteria</taxon>
        <taxon>Pseudomonadati</taxon>
        <taxon>Pseudomonadota</taxon>
        <taxon>Gammaproteobacteria</taxon>
        <taxon>Alteromonadales</taxon>
        <taxon>Alteromonadaceae</taxon>
        <taxon>Paraglaciecola</taxon>
    </lineage>
</organism>
<evidence type="ECO:0000259" key="3">
    <source>
        <dbReference type="PROSITE" id="PS50977"/>
    </source>
</evidence>
<evidence type="ECO:0000256" key="2">
    <source>
        <dbReference type="PROSITE-ProRule" id="PRU00335"/>
    </source>
</evidence>
<dbReference type="EMBL" id="LSNE01000005">
    <property type="protein sequence ID" value="KXI28779.1"/>
    <property type="molecule type" value="Genomic_DNA"/>
</dbReference>
<evidence type="ECO:0000256" key="1">
    <source>
        <dbReference type="ARBA" id="ARBA00023125"/>
    </source>
</evidence>
<dbReference type="InterPro" id="IPR013573">
    <property type="entry name" value="Tscrpt_reg_YcdC_C"/>
</dbReference>
<dbReference type="InterPro" id="IPR001647">
    <property type="entry name" value="HTH_TetR"/>
</dbReference>
<dbReference type="Gene3D" id="1.10.357.10">
    <property type="entry name" value="Tetracycline Repressor, domain 2"/>
    <property type="match status" value="1"/>
</dbReference>
<dbReference type="Gene3D" id="1.10.10.60">
    <property type="entry name" value="Homeodomain-like"/>
    <property type="match status" value="1"/>
</dbReference>
<protein>
    <submittedName>
        <fullName evidence="4">Pyrimidine utilization regulatory protein R</fullName>
    </submittedName>
</protein>